<proteinExistence type="inferred from homology"/>
<reference evidence="13" key="1">
    <citation type="submission" date="2018-04" db="EMBL/GenBank/DDBJ databases">
        <authorList>
            <person name="Go L.Y."/>
            <person name="Mitchell J.A."/>
        </authorList>
    </citation>
    <scope>NUCLEOTIDE SEQUENCE</scope>
    <source>
        <tissue evidence="13">Whole organism</tissue>
    </source>
</reference>
<evidence type="ECO:0000256" key="9">
    <source>
        <dbReference type="ARBA" id="ARBA00023136"/>
    </source>
</evidence>
<feature type="transmembrane region" description="Helical" evidence="12">
    <location>
        <begin position="207"/>
        <end position="231"/>
    </location>
</feature>
<dbReference type="InterPro" id="IPR051163">
    <property type="entry name" value="Sodium:Solute_Symporter_SSF"/>
</dbReference>
<dbReference type="VEuPathDB" id="VectorBase:CSON001903"/>
<accession>A0A336K9Y8</accession>
<feature type="transmembrane region" description="Helical" evidence="12">
    <location>
        <begin position="431"/>
        <end position="452"/>
    </location>
</feature>
<evidence type="ECO:0000256" key="12">
    <source>
        <dbReference type="SAM" id="Phobius"/>
    </source>
</evidence>
<keyword evidence="4" id="KW-1003">Cell membrane</keyword>
<reference evidence="14" key="2">
    <citation type="submission" date="2018-07" db="EMBL/GenBank/DDBJ databases">
        <authorList>
            <person name="Quirk P.G."/>
            <person name="Krulwich T.A."/>
        </authorList>
    </citation>
    <scope>NUCLEOTIDE SEQUENCE</scope>
</reference>
<evidence type="ECO:0000256" key="6">
    <source>
        <dbReference type="ARBA" id="ARBA00022989"/>
    </source>
</evidence>
<sequence>MDILNVTDTLKRFNWPDYLIFMVMLLICCSIGVYFGWEDHKKKSCSTAVSRNGGALDYLVGGRTMKVLPVSMSLVASLISGIGILGTSTEIYVYGTQYCYILIGIVLSAFVLHYLYLPVFHDLKLTSLYEYLDRRFDRRVRLFGSITFIISTLVKMPIMIYLPALSFNAVSGIDIYIIVPIVCLICIFYTCIGGIKAVVWTDVIQGVVMIGSLTLVAVKATIEVGGLNFVLEKNYQSGRIEVPMYFCNISNRWNLDPTIRSTFWTTVIGGLVLHSAMHGICQTMIQRYVSLPTLQNARQAIWIFTGGVVLLLGFSMYNGLLLYAIYHDCDPLTTGLAKKEDQLVPLLVMQELGSYPGLAGCFIAGIFSASLSSLSTGLNSIAAVILVDFIKPNKKSALSEKKTAFIMKGTVIVTGLISTGLVFIVEKLGTVLELAIKFIGVTYGPLIGIFTIGLTMPYIDGKNALIGACTGFISTMTIVAKTQIDIAGGVLKYPKKPTSVENCSYSFNFTAIKSDVDPPNQNDFFYHVSYLYYTLLGCLITIIVANVMSLFFNKQDVTKIDKKLLSPIIRKYFIAKSYDNDNANSKREMTVLIKNDNKT</sequence>
<evidence type="ECO:0000256" key="7">
    <source>
        <dbReference type="ARBA" id="ARBA00023053"/>
    </source>
</evidence>
<evidence type="ECO:0000256" key="3">
    <source>
        <dbReference type="ARBA" id="ARBA00022448"/>
    </source>
</evidence>
<evidence type="ECO:0000256" key="8">
    <source>
        <dbReference type="ARBA" id="ARBA00023065"/>
    </source>
</evidence>
<feature type="transmembrane region" description="Helical" evidence="12">
    <location>
        <begin position="140"/>
        <end position="163"/>
    </location>
</feature>
<feature type="transmembrane region" description="Helical" evidence="12">
    <location>
        <begin position="357"/>
        <end position="385"/>
    </location>
</feature>
<feature type="transmembrane region" description="Helical" evidence="12">
    <location>
        <begin position="73"/>
        <end position="94"/>
    </location>
</feature>
<comment type="subcellular location">
    <subcellularLocation>
        <location evidence="1">Cell membrane</location>
        <topology evidence="1">Multi-pass membrane protein</topology>
    </subcellularLocation>
</comment>
<feature type="transmembrane region" description="Helical" evidence="12">
    <location>
        <begin position="18"/>
        <end position="37"/>
    </location>
</feature>
<evidence type="ECO:0000313" key="14">
    <source>
        <dbReference type="EMBL" id="SSX20595.1"/>
    </source>
</evidence>
<dbReference type="InterPro" id="IPR001734">
    <property type="entry name" value="Na/solute_symporter"/>
</dbReference>
<evidence type="ECO:0000313" key="13">
    <source>
        <dbReference type="EMBL" id="SSX00215.1"/>
    </source>
</evidence>
<dbReference type="PANTHER" id="PTHR42985:SF5">
    <property type="entry name" value="FI02094P-RELATED"/>
    <property type="match status" value="1"/>
</dbReference>
<protein>
    <submittedName>
        <fullName evidence="13">CSON001903 protein</fullName>
    </submittedName>
</protein>
<feature type="transmembrane region" description="Helical" evidence="12">
    <location>
        <begin position="175"/>
        <end position="195"/>
    </location>
</feature>
<name>A0A336K9Y8_CULSO</name>
<dbReference type="PROSITE" id="PS50283">
    <property type="entry name" value="NA_SOLUT_SYMP_3"/>
    <property type="match status" value="1"/>
</dbReference>
<dbReference type="GO" id="GO:0015293">
    <property type="term" value="F:symporter activity"/>
    <property type="evidence" value="ECO:0007669"/>
    <property type="project" value="TreeGrafter"/>
</dbReference>
<dbReference type="InterPro" id="IPR038377">
    <property type="entry name" value="Na/Glc_symporter_sf"/>
</dbReference>
<evidence type="ECO:0000256" key="2">
    <source>
        <dbReference type="ARBA" id="ARBA00006434"/>
    </source>
</evidence>
<feature type="transmembrane region" description="Helical" evidence="12">
    <location>
        <begin position="530"/>
        <end position="552"/>
    </location>
</feature>
<evidence type="ECO:0000256" key="4">
    <source>
        <dbReference type="ARBA" id="ARBA00022475"/>
    </source>
</evidence>
<evidence type="ECO:0000256" key="5">
    <source>
        <dbReference type="ARBA" id="ARBA00022692"/>
    </source>
</evidence>
<evidence type="ECO:0000256" key="11">
    <source>
        <dbReference type="RuleBase" id="RU362091"/>
    </source>
</evidence>
<keyword evidence="8" id="KW-0406">Ion transport</keyword>
<dbReference type="PANTHER" id="PTHR42985">
    <property type="entry name" value="SODIUM-COUPLED MONOCARBOXYLATE TRANSPORTER"/>
    <property type="match status" value="1"/>
</dbReference>
<dbReference type="GO" id="GO:0005886">
    <property type="term" value="C:plasma membrane"/>
    <property type="evidence" value="ECO:0007669"/>
    <property type="project" value="UniProtKB-SubCell"/>
</dbReference>
<dbReference type="AlphaFoldDB" id="A0A336K9Y8"/>
<gene>
    <name evidence="13" type="primary">CSON001903</name>
</gene>
<evidence type="ECO:0000256" key="1">
    <source>
        <dbReference type="ARBA" id="ARBA00004651"/>
    </source>
</evidence>
<feature type="transmembrane region" description="Helical" evidence="12">
    <location>
        <begin position="301"/>
        <end position="326"/>
    </location>
</feature>
<feature type="transmembrane region" description="Helical" evidence="12">
    <location>
        <begin position="405"/>
        <end position="425"/>
    </location>
</feature>
<dbReference type="NCBIfam" id="TIGR00813">
    <property type="entry name" value="sss"/>
    <property type="match status" value="1"/>
</dbReference>
<dbReference type="CDD" id="cd11492">
    <property type="entry name" value="SLC5sbd_NIS-SMVT"/>
    <property type="match status" value="1"/>
</dbReference>
<feature type="transmembrane region" description="Helical" evidence="12">
    <location>
        <begin position="262"/>
        <end position="281"/>
    </location>
</feature>
<feature type="transmembrane region" description="Helical" evidence="12">
    <location>
        <begin position="464"/>
        <end position="484"/>
    </location>
</feature>
<comment type="similarity">
    <text evidence="2 11">Belongs to the sodium:solute symporter (SSF) (TC 2.A.21) family.</text>
</comment>
<evidence type="ECO:0000256" key="10">
    <source>
        <dbReference type="ARBA" id="ARBA00023201"/>
    </source>
</evidence>
<dbReference type="Gene3D" id="1.20.1730.10">
    <property type="entry name" value="Sodium/glucose cotransporter"/>
    <property type="match status" value="1"/>
</dbReference>
<feature type="transmembrane region" description="Helical" evidence="12">
    <location>
        <begin position="100"/>
        <end position="119"/>
    </location>
</feature>
<dbReference type="EMBL" id="UFQS01000130">
    <property type="protein sequence ID" value="SSX00215.1"/>
    <property type="molecule type" value="Genomic_DNA"/>
</dbReference>
<keyword evidence="10" id="KW-0739">Sodium transport</keyword>
<keyword evidence="9 12" id="KW-0472">Membrane</keyword>
<dbReference type="Pfam" id="PF00474">
    <property type="entry name" value="SSF"/>
    <property type="match status" value="1"/>
</dbReference>
<dbReference type="OMA" id="SAMHGIC"/>
<keyword evidence="7" id="KW-0915">Sodium</keyword>
<keyword evidence="3" id="KW-0813">Transport</keyword>
<dbReference type="EMBL" id="UFQT01000130">
    <property type="protein sequence ID" value="SSX20595.1"/>
    <property type="molecule type" value="Genomic_DNA"/>
</dbReference>
<organism evidence="13">
    <name type="scientific">Culicoides sonorensis</name>
    <name type="common">Biting midge</name>
    <dbReference type="NCBI Taxonomy" id="179676"/>
    <lineage>
        <taxon>Eukaryota</taxon>
        <taxon>Metazoa</taxon>
        <taxon>Ecdysozoa</taxon>
        <taxon>Arthropoda</taxon>
        <taxon>Hexapoda</taxon>
        <taxon>Insecta</taxon>
        <taxon>Pterygota</taxon>
        <taxon>Neoptera</taxon>
        <taxon>Endopterygota</taxon>
        <taxon>Diptera</taxon>
        <taxon>Nematocera</taxon>
        <taxon>Chironomoidea</taxon>
        <taxon>Ceratopogonidae</taxon>
        <taxon>Ceratopogoninae</taxon>
        <taxon>Culicoides</taxon>
        <taxon>Monoculicoides</taxon>
    </lineage>
</organism>
<dbReference type="GO" id="GO:0006814">
    <property type="term" value="P:sodium ion transport"/>
    <property type="evidence" value="ECO:0007669"/>
    <property type="project" value="UniProtKB-KW"/>
</dbReference>
<keyword evidence="5 12" id="KW-0812">Transmembrane</keyword>
<keyword evidence="6 12" id="KW-1133">Transmembrane helix</keyword>